<dbReference type="InParanoid" id="A0A165CHK5"/>
<dbReference type="OrthoDB" id="3360340at2759"/>
<gene>
    <name evidence="2" type="ORF">CALCODRAFT_558942</name>
</gene>
<evidence type="ECO:0008006" key="4">
    <source>
        <dbReference type="Google" id="ProtNLM"/>
    </source>
</evidence>
<proteinExistence type="predicted"/>
<evidence type="ECO:0000256" key="1">
    <source>
        <dbReference type="SAM" id="MobiDB-lite"/>
    </source>
</evidence>
<sequence>MIIHASDSIGAPVTTASASENAEASPHSRLPITNGLTPGRTSLLSLPSELLRQIALELRWRSISVPFDPSRDDFTLSAALTRFNVNRFDLCAFLRTARYITHSCETVLYDAVEICMKNRAYGSHESCGGSLPLLLRTLDRRPELASAVKSIALNFDIVADEWEDNSYPRKSARRLFELCLNVHSLYSDALPPNFLVEADIRKLKALATTFRTEIFLPTASAHLGDLENLVLEDVYFNASDAFTRLSLPKLKHLSLLRCLQQGATLLSSAVSLPAESLEELFIHKLDDTSSQHRIFQHARLFGASLKSLTLCGVGLIESINWKTPQIWGLLTSLQVLVISRDRSSKIAPLWEHLPPTLVTLILADLDYEGTPLKCDWTTPMFHLMTRAGAPTHLPYRLSLWDNGPWAAIELADEFNLINGSTMLPAKRTSSRHPHSTYATSTEVAVHFSLNDIHKDLDIQYQRMAW</sequence>
<organism evidence="2 3">
    <name type="scientific">Calocera cornea HHB12733</name>
    <dbReference type="NCBI Taxonomy" id="1353952"/>
    <lineage>
        <taxon>Eukaryota</taxon>
        <taxon>Fungi</taxon>
        <taxon>Dikarya</taxon>
        <taxon>Basidiomycota</taxon>
        <taxon>Agaricomycotina</taxon>
        <taxon>Dacrymycetes</taxon>
        <taxon>Dacrymycetales</taxon>
        <taxon>Dacrymycetaceae</taxon>
        <taxon>Calocera</taxon>
    </lineage>
</organism>
<dbReference type="InterPro" id="IPR032675">
    <property type="entry name" value="LRR_dom_sf"/>
</dbReference>
<dbReference type="Proteomes" id="UP000076842">
    <property type="component" value="Unassembled WGS sequence"/>
</dbReference>
<evidence type="ECO:0000313" key="3">
    <source>
        <dbReference type="Proteomes" id="UP000076842"/>
    </source>
</evidence>
<feature type="region of interest" description="Disordered" evidence="1">
    <location>
        <begin position="1"/>
        <end position="31"/>
    </location>
</feature>
<keyword evidence="3" id="KW-1185">Reference proteome</keyword>
<dbReference type="EMBL" id="KV424143">
    <property type="protein sequence ID" value="KZT50808.1"/>
    <property type="molecule type" value="Genomic_DNA"/>
</dbReference>
<name>A0A165CHK5_9BASI</name>
<protein>
    <recommendedName>
        <fullName evidence="4">F-box domain-containing protein</fullName>
    </recommendedName>
</protein>
<feature type="compositionally biased region" description="Low complexity" evidence="1">
    <location>
        <begin position="16"/>
        <end position="25"/>
    </location>
</feature>
<dbReference type="Gene3D" id="3.80.10.10">
    <property type="entry name" value="Ribonuclease Inhibitor"/>
    <property type="match status" value="1"/>
</dbReference>
<dbReference type="AlphaFoldDB" id="A0A165CHK5"/>
<dbReference type="SUPFAM" id="SSF52047">
    <property type="entry name" value="RNI-like"/>
    <property type="match status" value="1"/>
</dbReference>
<accession>A0A165CHK5</accession>
<evidence type="ECO:0000313" key="2">
    <source>
        <dbReference type="EMBL" id="KZT50808.1"/>
    </source>
</evidence>
<reference evidence="2 3" key="1">
    <citation type="journal article" date="2016" name="Mol. Biol. Evol.">
        <title>Comparative Genomics of Early-Diverging Mushroom-Forming Fungi Provides Insights into the Origins of Lignocellulose Decay Capabilities.</title>
        <authorList>
            <person name="Nagy L.G."/>
            <person name="Riley R."/>
            <person name="Tritt A."/>
            <person name="Adam C."/>
            <person name="Daum C."/>
            <person name="Floudas D."/>
            <person name="Sun H."/>
            <person name="Yadav J.S."/>
            <person name="Pangilinan J."/>
            <person name="Larsson K.H."/>
            <person name="Matsuura K."/>
            <person name="Barry K."/>
            <person name="Labutti K."/>
            <person name="Kuo R."/>
            <person name="Ohm R.A."/>
            <person name="Bhattacharya S.S."/>
            <person name="Shirouzu T."/>
            <person name="Yoshinaga Y."/>
            <person name="Martin F.M."/>
            <person name="Grigoriev I.V."/>
            <person name="Hibbett D.S."/>
        </authorList>
    </citation>
    <scope>NUCLEOTIDE SEQUENCE [LARGE SCALE GENOMIC DNA]</scope>
    <source>
        <strain evidence="2 3">HHB12733</strain>
    </source>
</reference>